<accession>A0A365XUD5</accession>
<dbReference type="InterPro" id="IPR050465">
    <property type="entry name" value="UPF0194_transport"/>
</dbReference>
<comment type="caution">
    <text evidence="5">The sequence shown here is derived from an EMBL/GenBank/DDBJ whole genome shotgun (WGS) entry which is preliminary data.</text>
</comment>
<dbReference type="Gene3D" id="2.40.420.20">
    <property type="match status" value="1"/>
</dbReference>
<gene>
    <name evidence="5" type="ORF">DF182_26220</name>
</gene>
<feature type="transmembrane region" description="Helical" evidence="4">
    <location>
        <begin position="20"/>
        <end position="39"/>
    </location>
</feature>
<dbReference type="Gene3D" id="2.40.50.100">
    <property type="match status" value="1"/>
</dbReference>
<sequence>MDKVIDAEVLSHKRKKLIRIVSFLIVAIIIIILLLRSFLAQSVNKSAITTAVVERGDISNALNASGEVLPEFEEVITSPINASIQNVLLDAGSPVASGQPILSLDKSVSQSEYEKLKFQLESKQNDITKLKLELDKSFYDIKSNNNIKQLRINSLEADLENTRRLYKAGGATREDVEKIETDLKVARLEKQQLENEVKSKQQTMQVQMREATIAAAIQQNDLSALERKLRLASIVANRNGVITWINKNIGTAVKEGEQLVRIANLSSFKVQGSISDNHINQLNSGMPVIIRINDKQIRGTVSGIQPTIQNGIITFNIQLEERNSPLLRPNLKVDVFVVTSAKKDVLRVANGPAFKGASTQDIFVLNNGKAERRTVHIGLSNFDYVEIKDNVKPGDVVITSDMSSYINSKVITVTN</sequence>
<dbReference type="OrthoDB" id="9806939at2"/>
<evidence type="ECO:0000256" key="3">
    <source>
        <dbReference type="SAM" id="Coils"/>
    </source>
</evidence>
<comment type="subcellular location">
    <subcellularLocation>
        <location evidence="1">Cell envelope</location>
    </subcellularLocation>
</comment>
<keyword evidence="2 3" id="KW-0175">Coiled coil</keyword>
<evidence type="ECO:0000313" key="5">
    <source>
        <dbReference type="EMBL" id="RBL89972.1"/>
    </source>
</evidence>
<dbReference type="EMBL" id="QFFJ01000002">
    <property type="protein sequence ID" value="RBL89972.1"/>
    <property type="molecule type" value="Genomic_DNA"/>
</dbReference>
<dbReference type="Gene3D" id="2.40.30.170">
    <property type="match status" value="1"/>
</dbReference>
<keyword evidence="6" id="KW-1185">Reference proteome</keyword>
<evidence type="ECO:0000256" key="2">
    <source>
        <dbReference type="ARBA" id="ARBA00023054"/>
    </source>
</evidence>
<evidence type="ECO:0000256" key="1">
    <source>
        <dbReference type="ARBA" id="ARBA00004196"/>
    </source>
</evidence>
<proteinExistence type="predicted"/>
<protein>
    <submittedName>
        <fullName evidence="5">Efflux transporter periplasmic adaptor subunit</fullName>
    </submittedName>
</protein>
<keyword evidence="4" id="KW-0472">Membrane</keyword>
<dbReference type="SUPFAM" id="SSF56954">
    <property type="entry name" value="Outer membrane efflux proteins (OEP)"/>
    <property type="match status" value="1"/>
</dbReference>
<evidence type="ECO:0000313" key="6">
    <source>
        <dbReference type="Proteomes" id="UP000253410"/>
    </source>
</evidence>
<dbReference type="GO" id="GO:0030313">
    <property type="term" value="C:cell envelope"/>
    <property type="evidence" value="ECO:0007669"/>
    <property type="project" value="UniProtKB-SubCell"/>
</dbReference>
<dbReference type="RefSeq" id="WP_113618722.1">
    <property type="nucleotide sequence ID" value="NZ_QFFJ01000002.1"/>
</dbReference>
<dbReference type="Proteomes" id="UP000253410">
    <property type="component" value="Unassembled WGS sequence"/>
</dbReference>
<dbReference type="PANTHER" id="PTHR32347:SF14">
    <property type="entry name" value="EFFLUX SYSTEM COMPONENT YKNX-RELATED"/>
    <property type="match status" value="1"/>
</dbReference>
<keyword evidence="4" id="KW-0812">Transmembrane</keyword>
<feature type="coiled-coil region" evidence="3">
    <location>
        <begin position="113"/>
        <end position="228"/>
    </location>
</feature>
<keyword evidence="4" id="KW-1133">Transmembrane helix</keyword>
<dbReference type="AlphaFoldDB" id="A0A365XUD5"/>
<evidence type="ECO:0000256" key="4">
    <source>
        <dbReference type="SAM" id="Phobius"/>
    </source>
</evidence>
<name>A0A365XUD5_9BACT</name>
<organism evidence="5 6">
    <name type="scientific">Chitinophaga flava</name>
    <dbReference type="NCBI Taxonomy" id="2259036"/>
    <lineage>
        <taxon>Bacteria</taxon>
        <taxon>Pseudomonadati</taxon>
        <taxon>Bacteroidota</taxon>
        <taxon>Chitinophagia</taxon>
        <taxon>Chitinophagales</taxon>
        <taxon>Chitinophagaceae</taxon>
        <taxon>Chitinophaga</taxon>
    </lineage>
</organism>
<dbReference type="Gene3D" id="1.10.287.470">
    <property type="entry name" value="Helix hairpin bin"/>
    <property type="match status" value="1"/>
</dbReference>
<dbReference type="PANTHER" id="PTHR32347">
    <property type="entry name" value="EFFLUX SYSTEM COMPONENT YKNX-RELATED"/>
    <property type="match status" value="1"/>
</dbReference>
<reference evidence="5 6" key="1">
    <citation type="submission" date="2018-05" db="EMBL/GenBank/DDBJ databases">
        <title>Chitinophaga sp. K3CV102501T nov., isolated from isolated from a monsoon evergreen broad-leaved forest soil.</title>
        <authorList>
            <person name="Lv Y."/>
        </authorList>
    </citation>
    <scope>NUCLEOTIDE SEQUENCE [LARGE SCALE GENOMIC DNA]</scope>
    <source>
        <strain evidence="5 6">GDMCC 1.1325</strain>
    </source>
</reference>